<comment type="caution">
    <text evidence="2">The sequence shown here is derived from an EMBL/GenBank/DDBJ whole genome shotgun (WGS) entry which is preliminary data.</text>
</comment>
<accession>A0A814AH14</accession>
<dbReference type="AlphaFoldDB" id="A0A814AH14"/>
<dbReference type="EMBL" id="CAJNOJ010000036">
    <property type="protein sequence ID" value="CAF0912058.1"/>
    <property type="molecule type" value="Genomic_DNA"/>
</dbReference>
<feature type="region of interest" description="Disordered" evidence="1">
    <location>
        <begin position="1"/>
        <end position="21"/>
    </location>
</feature>
<name>A0A814AH14_ADIRI</name>
<organism evidence="2 3">
    <name type="scientific">Adineta ricciae</name>
    <name type="common">Rotifer</name>
    <dbReference type="NCBI Taxonomy" id="249248"/>
    <lineage>
        <taxon>Eukaryota</taxon>
        <taxon>Metazoa</taxon>
        <taxon>Spiralia</taxon>
        <taxon>Gnathifera</taxon>
        <taxon>Rotifera</taxon>
        <taxon>Eurotatoria</taxon>
        <taxon>Bdelloidea</taxon>
        <taxon>Adinetida</taxon>
        <taxon>Adinetidae</taxon>
        <taxon>Adineta</taxon>
    </lineage>
</organism>
<evidence type="ECO:0000313" key="3">
    <source>
        <dbReference type="Proteomes" id="UP000663852"/>
    </source>
</evidence>
<feature type="compositionally biased region" description="Polar residues" evidence="1">
    <location>
        <begin position="7"/>
        <end position="21"/>
    </location>
</feature>
<reference evidence="2" key="1">
    <citation type="submission" date="2021-02" db="EMBL/GenBank/DDBJ databases">
        <authorList>
            <person name="Nowell W R."/>
        </authorList>
    </citation>
    <scope>NUCLEOTIDE SEQUENCE</scope>
</reference>
<protein>
    <submittedName>
        <fullName evidence="2">Uncharacterized protein</fullName>
    </submittedName>
</protein>
<dbReference type="Proteomes" id="UP000663852">
    <property type="component" value="Unassembled WGS sequence"/>
</dbReference>
<sequence>MCRNDSHTSSSIKDGITSNNVVDGNRFSRIVKISLDKTYANDRANQMRLFVLNENLMRLVCDHNRISKFVFH</sequence>
<evidence type="ECO:0000256" key="1">
    <source>
        <dbReference type="SAM" id="MobiDB-lite"/>
    </source>
</evidence>
<proteinExistence type="predicted"/>
<evidence type="ECO:0000313" key="2">
    <source>
        <dbReference type="EMBL" id="CAF0912058.1"/>
    </source>
</evidence>
<gene>
    <name evidence="2" type="ORF">EDS130_LOCUS10326</name>
</gene>